<comment type="caution">
    <text evidence="1">The sequence shown here is derived from an EMBL/GenBank/DDBJ whole genome shotgun (WGS) entry which is preliminary data.</text>
</comment>
<dbReference type="EMBL" id="PYWC01000003">
    <property type="protein sequence ID" value="PWW80320.1"/>
    <property type="molecule type" value="Genomic_DNA"/>
</dbReference>
<keyword evidence="2" id="KW-1185">Reference proteome</keyword>
<sequence>MSLEEMRRSPRVLYLPSYMRQPTRSFTAYPIVISRGPSRAATDVLVCSPERPETPVKALSLLWGERMCLRNTRTELCELLPGKLLRLKAYRDFVERTETLSSLNPTAQDYPTLSHPPKQARTIWDVAILHTSGIVAFATLDEPAESTIHHRPCKRDIITPRLRRYHSTGIISNNMEESHINLDEQGRQFCGLGFKPNPASHSMFANEQSASCQGQLGDSSGYPHFFYGTRESVQLIFVQAFWLEHNAFFRKQPRREKTPIQHPTGFRGVGRHYKINDISHKASTEVPEKEGPVRYCTSCKTNMKAQYPRYCVENFFWGEVCPPHLASYPPTYRDPIRSTLGFAGQSRAWKVQKMTISKGKRETKILAEIPVAPCRPNNVPVAYQEASFWNPKDDFSPLFLILTPIPPIYQDPKSRYLGT</sequence>
<reference evidence="1 2" key="1">
    <citation type="submission" date="2018-03" db="EMBL/GenBank/DDBJ databases">
        <title>Genomes of Pezizomycetes fungi and the evolution of truffles.</title>
        <authorList>
            <person name="Murat C."/>
            <person name="Payen T."/>
            <person name="Noel B."/>
            <person name="Kuo A."/>
            <person name="Martin F.M."/>
        </authorList>
    </citation>
    <scope>NUCLEOTIDE SEQUENCE [LARGE SCALE GENOMIC DNA]</scope>
    <source>
        <strain evidence="1">091103-1</strain>
    </source>
</reference>
<protein>
    <submittedName>
        <fullName evidence="1">Uncharacterized protein</fullName>
    </submittedName>
</protein>
<gene>
    <name evidence="1" type="ORF">C7212DRAFT_342019</name>
</gene>
<evidence type="ECO:0000313" key="1">
    <source>
        <dbReference type="EMBL" id="PWW80320.1"/>
    </source>
</evidence>
<proteinExistence type="predicted"/>
<evidence type="ECO:0000313" key="2">
    <source>
        <dbReference type="Proteomes" id="UP000246991"/>
    </source>
</evidence>
<organism evidence="1 2">
    <name type="scientific">Tuber magnatum</name>
    <name type="common">white Piedmont truffle</name>
    <dbReference type="NCBI Taxonomy" id="42249"/>
    <lineage>
        <taxon>Eukaryota</taxon>
        <taxon>Fungi</taxon>
        <taxon>Dikarya</taxon>
        <taxon>Ascomycota</taxon>
        <taxon>Pezizomycotina</taxon>
        <taxon>Pezizomycetes</taxon>
        <taxon>Pezizales</taxon>
        <taxon>Tuberaceae</taxon>
        <taxon>Tuber</taxon>
    </lineage>
</organism>
<accession>A0A317T2B6</accession>
<dbReference type="AlphaFoldDB" id="A0A317T2B6"/>
<dbReference type="Proteomes" id="UP000246991">
    <property type="component" value="Unassembled WGS sequence"/>
</dbReference>
<name>A0A317T2B6_9PEZI</name>